<evidence type="ECO:0000256" key="6">
    <source>
        <dbReference type="ARBA" id="ARBA00023002"/>
    </source>
</evidence>
<comment type="similarity">
    <text evidence="11">Belongs to the JMJD6 family.</text>
</comment>
<comment type="subcellular location">
    <subcellularLocation>
        <location evidence="2">Nucleus</location>
    </subcellularLocation>
</comment>
<dbReference type="Gene3D" id="2.60.120.650">
    <property type="entry name" value="Cupin"/>
    <property type="match status" value="1"/>
</dbReference>
<comment type="cofactor">
    <cofactor evidence="1">
        <name>Fe(2+)</name>
        <dbReference type="ChEBI" id="CHEBI:29033"/>
    </cofactor>
</comment>
<dbReference type="GO" id="GO:0046872">
    <property type="term" value="F:metal ion binding"/>
    <property type="evidence" value="ECO:0007669"/>
    <property type="project" value="UniProtKB-KW"/>
</dbReference>
<protein>
    <recommendedName>
        <fullName evidence="13">JmjC domain-containing protein</fullName>
    </recommendedName>
</protein>
<dbReference type="WBParaSite" id="TREG1_102590.1">
    <property type="protein sequence ID" value="TREG1_102590.1"/>
    <property type="gene ID" value="TREG1_102590"/>
</dbReference>
<evidence type="ECO:0000256" key="4">
    <source>
        <dbReference type="ARBA" id="ARBA00022853"/>
    </source>
</evidence>
<accession>A0AA85IPK6</accession>
<evidence type="ECO:0000259" key="13">
    <source>
        <dbReference type="PROSITE" id="PS51184"/>
    </source>
</evidence>
<evidence type="ECO:0000256" key="9">
    <source>
        <dbReference type="ARBA" id="ARBA00023163"/>
    </source>
</evidence>
<evidence type="ECO:0000256" key="10">
    <source>
        <dbReference type="ARBA" id="ARBA00023242"/>
    </source>
</evidence>
<evidence type="ECO:0000256" key="3">
    <source>
        <dbReference type="ARBA" id="ARBA00022723"/>
    </source>
</evidence>
<dbReference type="GO" id="GO:0006909">
    <property type="term" value="P:phagocytosis"/>
    <property type="evidence" value="ECO:0007669"/>
    <property type="project" value="TreeGrafter"/>
</dbReference>
<dbReference type="Pfam" id="PF02373">
    <property type="entry name" value="JmjC"/>
    <property type="match status" value="1"/>
</dbReference>
<keyword evidence="4" id="KW-0156">Chromatin regulator</keyword>
<evidence type="ECO:0000256" key="7">
    <source>
        <dbReference type="ARBA" id="ARBA00023004"/>
    </source>
</evidence>
<evidence type="ECO:0000256" key="11">
    <source>
        <dbReference type="ARBA" id="ARBA00038068"/>
    </source>
</evidence>
<keyword evidence="6" id="KW-0560">Oxidoreductase</keyword>
<sequence length="398" mass="45963">MWAMSPNRGKYERRILSAKRKARSELGESPHSWWACAYADNFDLSLKSVRDCCPRIDFFQVSYEEFVAKYELPYQPVVIQNSQIGWKASENWTLKRLDKTYHNEKFKCGEDDKGYSVKLKMKYFIQYMLENRDDSPLYIFDANYGEHSKLRKLLDDYSICRYFKEDLFALGGEKTRPPYRWFVMGPPRSGTGIHIDPLGTSAWNALVKGYKRWCLFPPQTPKYLLKPGPSDGGKNRNEAISWFVYVYPRTQSFNWPKEYAPIEILQCPGETVFVPGGWWHVVLNLTDTIAVTQNFCSSANFPIVWYKTALGRPKFSRRWLSALRMHRPDLARIADETDLSKHIPDVPSSSSSSCSSSRSSSYCSTCTSRSPSPDKTFARNNRPGLPPGPRSPSPKRRR</sequence>
<dbReference type="AlphaFoldDB" id="A0AA85IPK6"/>
<evidence type="ECO:0000256" key="2">
    <source>
        <dbReference type="ARBA" id="ARBA00004123"/>
    </source>
</evidence>
<proteinExistence type="inferred from homology"/>
<dbReference type="PANTHER" id="PTHR12480:SF32">
    <property type="entry name" value="BIFUNCTIONAL ARGININE DEMETHYLASE AND LYSYL-HYDROXYLASE JMJD6"/>
    <property type="match status" value="1"/>
</dbReference>
<evidence type="ECO:0000256" key="5">
    <source>
        <dbReference type="ARBA" id="ARBA00022964"/>
    </source>
</evidence>
<keyword evidence="8" id="KW-0805">Transcription regulation</keyword>
<keyword evidence="10" id="KW-0539">Nucleus</keyword>
<evidence type="ECO:0000313" key="14">
    <source>
        <dbReference type="Proteomes" id="UP000050795"/>
    </source>
</evidence>
<dbReference type="Gene3D" id="1.20.1280.270">
    <property type="match status" value="1"/>
</dbReference>
<dbReference type="SMART" id="SM00558">
    <property type="entry name" value="JmjC"/>
    <property type="match status" value="1"/>
</dbReference>
<reference evidence="15" key="2">
    <citation type="submission" date="2023-11" db="UniProtKB">
        <authorList>
            <consortium name="WormBaseParasite"/>
        </authorList>
    </citation>
    <scope>IDENTIFICATION</scope>
</reference>
<dbReference type="GO" id="GO:0005634">
    <property type="term" value="C:nucleus"/>
    <property type="evidence" value="ECO:0007669"/>
    <property type="project" value="UniProtKB-SubCell"/>
</dbReference>
<dbReference type="InterPro" id="IPR050910">
    <property type="entry name" value="JMJD6_ArgDemeth/LysHydrox"/>
</dbReference>
<keyword evidence="5" id="KW-0223">Dioxygenase</keyword>
<evidence type="ECO:0000256" key="8">
    <source>
        <dbReference type="ARBA" id="ARBA00023015"/>
    </source>
</evidence>
<keyword evidence="9" id="KW-0804">Transcription</keyword>
<dbReference type="InterPro" id="IPR003347">
    <property type="entry name" value="JmjC_dom"/>
</dbReference>
<feature type="region of interest" description="Disordered" evidence="12">
    <location>
        <begin position="341"/>
        <end position="398"/>
    </location>
</feature>
<feature type="domain" description="JmjC" evidence="13">
    <location>
        <begin position="148"/>
        <end position="312"/>
    </location>
</feature>
<keyword evidence="3" id="KW-0479">Metal-binding</keyword>
<dbReference type="GO" id="GO:0106140">
    <property type="term" value="F:P-TEFb complex binding"/>
    <property type="evidence" value="ECO:0007669"/>
    <property type="project" value="TreeGrafter"/>
</dbReference>
<dbReference type="GO" id="GO:0005737">
    <property type="term" value="C:cytoplasm"/>
    <property type="evidence" value="ECO:0007669"/>
    <property type="project" value="TreeGrafter"/>
</dbReference>
<evidence type="ECO:0000256" key="12">
    <source>
        <dbReference type="SAM" id="MobiDB-lite"/>
    </source>
</evidence>
<evidence type="ECO:0000313" key="15">
    <source>
        <dbReference type="WBParaSite" id="TREG1_102590.1"/>
    </source>
</evidence>
<dbReference type="SUPFAM" id="SSF51197">
    <property type="entry name" value="Clavaminate synthase-like"/>
    <property type="match status" value="1"/>
</dbReference>
<keyword evidence="14" id="KW-1185">Reference proteome</keyword>
<dbReference type="PROSITE" id="PS51184">
    <property type="entry name" value="JMJC"/>
    <property type="match status" value="1"/>
</dbReference>
<feature type="compositionally biased region" description="Low complexity" evidence="12">
    <location>
        <begin position="347"/>
        <end position="383"/>
    </location>
</feature>
<dbReference type="Proteomes" id="UP000050795">
    <property type="component" value="Unassembled WGS sequence"/>
</dbReference>
<name>A0AA85IPK6_TRIRE</name>
<keyword evidence="7" id="KW-0408">Iron</keyword>
<organism evidence="14 15">
    <name type="scientific">Trichobilharzia regenti</name>
    <name type="common">Nasal bird schistosome</name>
    <dbReference type="NCBI Taxonomy" id="157069"/>
    <lineage>
        <taxon>Eukaryota</taxon>
        <taxon>Metazoa</taxon>
        <taxon>Spiralia</taxon>
        <taxon>Lophotrochozoa</taxon>
        <taxon>Platyhelminthes</taxon>
        <taxon>Trematoda</taxon>
        <taxon>Digenea</taxon>
        <taxon>Strigeidida</taxon>
        <taxon>Schistosomatoidea</taxon>
        <taxon>Schistosomatidae</taxon>
        <taxon>Trichobilharzia</taxon>
    </lineage>
</organism>
<dbReference type="GO" id="GO:0033749">
    <property type="term" value="F:histone H4R3 demethylase activity"/>
    <property type="evidence" value="ECO:0007669"/>
    <property type="project" value="TreeGrafter"/>
</dbReference>
<evidence type="ECO:0000256" key="1">
    <source>
        <dbReference type="ARBA" id="ARBA00001954"/>
    </source>
</evidence>
<dbReference type="PANTHER" id="PTHR12480">
    <property type="entry name" value="ARGININE DEMETHYLASE AND LYSYL-HYDROXYLASE JMJD"/>
    <property type="match status" value="1"/>
</dbReference>
<reference evidence="14" key="1">
    <citation type="submission" date="2022-06" db="EMBL/GenBank/DDBJ databases">
        <authorList>
            <person name="Berger JAMES D."/>
            <person name="Berger JAMES D."/>
        </authorList>
    </citation>
    <scope>NUCLEOTIDE SEQUENCE [LARGE SCALE GENOMIC DNA]</scope>
</reference>